<dbReference type="RefSeq" id="XP_003141050.1">
    <property type="nucleotide sequence ID" value="XM_003141002.1"/>
</dbReference>
<dbReference type="KEGG" id="loa:LOAG_05465"/>
<gene>
    <name evidence="1" type="ORF">LOAG_05465</name>
</gene>
<proteinExistence type="predicted"/>
<evidence type="ECO:0000313" key="1">
    <source>
        <dbReference type="EMBL" id="EFO23019.1"/>
    </source>
</evidence>
<accession>A0A1S0U0Q3</accession>
<dbReference type="CTD" id="9942876"/>
<dbReference type="InParanoid" id="A0A1S0U0Q3"/>
<dbReference type="AlphaFoldDB" id="A0A1S0U0Q3"/>
<dbReference type="GeneID" id="9942876"/>
<dbReference type="EMBL" id="JH712188">
    <property type="protein sequence ID" value="EFO23019.1"/>
    <property type="molecule type" value="Genomic_DNA"/>
</dbReference>
<reference evidence="1" key="1">
    <citation type="submission" date="2012-04" db="EMBL/GenBank/DDBJ databases">
        <title>The Genome Sequence of Loa loa.</title>
        <authorList>
            <consortium name="The Broad Institute Genome Sequencing Platform"/>
            <consortium name="Broad Institute Genome Sequencing Center for Infectious Disease"/>
            <person name="Nutman T.B."/>
            <person name="Fink D.L."/>
            <person name="Russ C."/>
            <person name="Young S."/>
            <person name="Zeng Q."/>
            <person name="Gargeya S."/>
            <person name="Alvarado L."/>
            <person name="Berlin A."/>
            <person name="Chapman S.B."/>
            <person name="Chen Z."/>
            <person name="Freedman E."/>
            <person name="Gellesch M."/>
            <person name="Goldberg J."/>
            <person name="Griggs A."/>
            <person name="Gujja S."/>
            <person name="Heilman E.R."/>
            <person name="Heiman D."/>
            <person name="Howarth C."/>
            <person name="Mehta T."/>
            <person name="Neiman D."/>
            <person name="Pearson M."/>
            <person name="Roberts A."/>
            <person name="Saif S."/>
            <person name="Shea T."/>
            <person name="Shenoy N."/>
            <person name="Sisk P."/>
            <person name="Stolte C."/>
            <person name="Sykes S."/>
            <person name="White J."/>
            <person name="Yandava C."/>
            <person name="Haas B."/>
            <person name="Henn M.R."/>
            <person name="Nusbaum C."/>
            <person name="Birren B."/>
        </authorList>
    </citation>
    <scope>NUCLEOTIDE SEQUENCE [LARGE SCALE GENOMIC DNA]</scope>
</reference>
<protein>
    <submittedName>
        <fullName evidence="1">Uncharacterized protein</fullName>
    </submittedName>
</protein>
<name>A0A1S0U0Q3_LOALO</name>
<organism evidence="1">
    <name type="scientific">Loa loa</name>
    <name type="common">Eye worm</name>
    <name type="synonym">Filaria loa</name>
    <dbReference type="NCBI Taxonomy" id="7209"/>
    <lineage>
        <taxon>Eukaryota</taxon>
        <taxon>Metazoa</taxon>
        <taxon>Ecdysozoa</taxon>
        <taxon>Nematoda</taxon>
        <taxon>Chromadorea</taxon>
        <taxon>Rhabditida</taxon>
        <taxon>Spirurina</taxon>
        <taxon>Spiruromorpha</taxon>
        <taxon>Filarioidea</taxon>
        <taxon>Onchocercidae</taxon>
        <taxon>Loa</taxon>
    </lineage>
</organism>
<sequence>MATKRNRACVNAISGLARYVRTFSSNGSRLCCGTVILSKMYGADRKWRPQQTYRNFYNKRTSGKRAESEDCSISMKKKEEEEEKNLVRTSLLFRCLNIPLTFYKMH</sequence>